<evidence type="ECO:0000313" key="3">
    <source>
        <dbReference type="Proteomes" id="UP001054902"/>
    </source>
</evidence>
<reference evidence="2 3" key="1">
    <citation type="journal article" date="2021" name="Sci. Rep.">
        <title>The genome of the diatom Chaetoceros tenuissimus carries an ancient integrated fragment of an extant virus.</title>
        <authorList>
            <person name="Hongo Y."/>
            <person name="Kimura K."/>
            <person name="Takaki Y."/>
            <person name="Yoshida Y."/>
            <person name="Baba S."/>
            <person name="Kobayashi G."/>
            <person name="Nagasaki K."/>
            <person name="Hano T."/>
            <person name="Tomaru Y."/>
        </authorList>
    </citation>
    <scope>NUCLEOTIDE SEQUENCE [LARGE SCALE GENOMIC DNA]</scope>
    <source>
        <strain evidence="2 3">NIES-3715</strain>
    </source>
</reference>
<name>A0AAD3DGE3_9STRA</name>
<dbReference type="EMBL" id="BLLK01000081">
    <property type="protein sequence ID" value="GFH62174.1"/>
    <property type="molecule type" value="Genomic_DNA"/>
</dbReference>
<organism evidence="2 3">
    <name type="scientific">Chaetoceros tenuissimus</name>
    <dbReference type="NCBI Taxonomy" id="426638"/>
    <lineage>
        <taxon>Eukaryota</taxon>
        <taxon>Sar</taxon>
        <taxon>Stramenopiles</taxon>
        <taxon>Ochrophyta</taxon>
        <taxon>Bacillariophyta</taxon>
        <taxon>Coscinodiscophyceae</taxon>
        <taxon>Chaetocerotophycidae</taxon>
        <taxon>Chaetocerotales</taxon>
        <taxon>Chaetocerotaceae</taxon>
        <taxon>Chaetoceros</taxon>
    </lineage>
</organism>
<feature type="region of interest" description="Disordered" evidence="1">
    <location>
        <begin position="340"/>
        <end position="367"/>
    </location>
</feature>
<feature type="compositionally biased region" description="Low complexity" evidence="1">
    <location>
        <begin position="342"/>
        <end position="363"/>
    </location>
</feature>
<gene>
    <name evidence="2" type="ORF">CTEN210_18650</name>
</gene>
<feature type="region of interest" description="Disordered" evidence="1">
    <location>
        <begin position="1"/>
        <end position="50"/>
    </location>
</feature>
<evidence type="ECO:0000256" key="1">
    <source>
        <dbReference type="SAM" id="MobiDB-lite"/>
    </source>
</evidence>
<proteinExistence type="predicted"/>
<sequence length="887" mass="99765">MNESGNQQQQQQPAAENQQGQSGNVNGLGIDSRQRNRDRGGGGNGFRNFKGQIQELPVMGTKAESNNQNTANFIKKLAAYILVNFKNPSMLAKAVSELEDPLELLRNELPDIGKIAAYLQIVQAEPVDNETEAQRANRLQQNSMAMAPANALNAQEVSQFAKKKSLLQENMAKLWGIILGQCTKALVENLRAEHDFEKQQSEYNAIWLLKSIKRVVHSVTTSLNPIHTAFTATRDFYKTKQFTKSLEDYQADFENAQELVAQAGVDIVDHEDLLKKEKAKDPTITDEDVRQKYAAMAFLMNADVKRFGGLWDSLHNSLLQGQDNYPTTMAAVIHMMTNWKSGNNNNGDRGNNQQRNRGAGRNGKQFAQNGGALTCQPVAGRTGPLHPDITCYTTHLDIMQMTVQMRMAPQVITLVSPNLATFLRLMVGIGVCLPIRGHTNGGFMDYDRKGHIKLLPALTAYFNNKSLANILSMADLERYYRVFKDSQHSSSFFVFISDEFILEFKQLSNGLYGFDVNSSSNLNRIHTSTSFHHLFFSTVKANKRFFSNAEVEGAERARILQGRMGWPSDAEFKCILSGQGNSIINAPVTAEDVTRARAIYGGSAEQLIVGKTVRKRANKNNKVLRTALPSDLVCHHPTEILDIDFFYSDYAPYLIIRGRNILFIIGVTFNKQKISATGRVTYYRPTDEIVKALNNLIHNNRGFTIELVSGDNEFERIKGKVNATVETCAANEHNPFAEREIRFVKDRQRCYWDKLPYKQVPKIMIDENIIDVFYWINQHLREGSIAKDISPGAVIEGRGPHDASNLEVTFGAYCLVYRESKNNRTPRSIRAIALRPSNSQGGYYFMSLNTGKKIHGHQWDELAITDEVINRVHELAAKEKADFLDED</sequence>
<evidence type="ECO:0000313" key="2">
    <source>
        <dbReference type="EMBL" id="GFH62174.1"/>
    </source>
</evidence>
<dbReference type="AlphaFoldDB" id="A0AAD3DGE3"/>
<protein>
    <submittedName>
        <fullName evidence="2">Uncharacterized protein</fullName>
    </submittedName>
</protein>
<dbReference type="Proteomes" id="UP001054902">
    <property type="component" value="Unassembled WGS sequence"/>
</dbReference>
<comment type="caution">
    <text evidence="2">The sequence shown here is derived from an EMBL/GenBank/DDBJ whole genome shotgun (WGS) entry which is preliminary data.</text>
</comment>
<accession>A0AAD3DGE3</accession>
<feature type="compositionally biased region" description="Low complexity" evidence="1">
    <location>
        <begin position="1"/>
        <end position="22"/>
    </location>
</feature>
<keyword evidence="3" id="KW-1185">Reference proteome</keyword>